<gene>
    <name evidence="3" type="ORF">FHR38_001782</name>
</gene>
<dbReference type="PIRSF" id="PIRSF009160">
    <property type="entry name" value="UCP009160"/>
    <property type="match status" value="1"/>
</dbReference>
<feature type="transmembrane region" description="Helical" evidence="2">
    <location>
        <begin position="106"/>
        <end position="125"/>
    </location>
</feature>
<feature type="transmembrane region" description="Helical" evidence="2">
    <location>
        <begin position="158"/>
        <end position="180"/>
    </location>
</feature>
<evidence type="ECO:0000256" key="1">
    <source>
        <dbReference type="SAM" id="MobiDB-lite"/>
    </source>
</evidence>
<evidence type="ECO:0000313" key="3">
    <source>
        <dbReference type="EMBL" id="MBB4958049.1"/>
    </source>
</evidence>
<feature type="transmembrane region" description="Helical" evidence="2">
    <location>
        <begin position="78"/>
        <end position="100"/>
    </location>
</feature>
<feature type="region of interest" description="Disordered" evidence="1">
    <location>
        <begin position="18"/>
        <end position="48"/>
    </location>
</feature>
<evidence type="ECO:0000313" key="4">
    <source>
        <dbReference type="Proteomes" id="UP000578819"/>
    </source>
</evidence>
<protein>
    <submittedName>
        <fullName evidence="3">Putative YccA/Bax inhibitor family protein</fullName>
    </submittedName>
</protein>
<dbReference type="InterPro" id="IPR010539">
    <property type="entry name" value="BaxI_1-like"/>
</dbReference>
<feature type="transmembrane region" description="Helical" evidence="2">
    <location>
        <begin position="225"/>
        <end position="248"/>
    </location>
</feature>
<sequence length="290" mass="30609">MKTSNPVLARLGQAAERERAAGYAHGGPHAQPGYGQPGPYGQPDAYGQPGYAQPGQPYPATGYPAAPPTVQPMSIDDVVIKTVALLGILGVSAAAAWVLVPDALLGPAWIGAAVVALVLGLIISFSRMANPALVVTYAVVEGVFVGMVSKAFESLYNGIVLQAVIATFGVFFVMAMIYKLRIIRATPKFARGMIAVMAGLFGVMLINLVLSLFGVDTGLRSGGALAIGFSLVCIVVASLSFVLSFHEIEEGVRMGLPQRYSWTAAFGILVSLVWLYIEILRLISYFQGDD</sequence>
<dbReference type="Pfam" id="PF12811">
    <property type="entry name" value="BaxI_1"/>
    <property type="match status" value="1"/>
</dbReference>
<reference evidence="3 4" key="1">
    <citation type="submission" date="2020-08" db="EMBL/GenBank/DDBJ databases">
        <title>Sequencing the genomes of 1000 actinobacteria strains.</title>
        <authorList>
            <person name="Klenk H.-P."/>
        </authorList>
    </citation>
    <scope>NUCLEOTIDE SEQUENCE [LARGE SCALE GENOMIC DNA]</scope>
    <source>
        <strain evidence="3 4">DSM 45886</strain>
    </source>
</reference>
<organism evidence="3 4">
    <name type="scientific">Micromonospora polyrhachis</name>
    <dbReference type="NCBI Taxonomy" id="1282883"/>
    <lineage>
        <taxon>Bacteria</taxon>
        <taxon>Bacillati</taxon>
        <taxon>Actinomycetota</taxon>
        <taxon>Actinomycetes</taxon>
        <taxon>Micromonosporales</taxon>
        <taxon>Micromonosporaceae</taxon>
        <taxon>Micromonospora</taxon>
    </lineage>
</organism>
<dbReference type="RefSeq" id="WP_184534208.1">
    <property type="nucleotide sequence ID" value="NZ_JACHJW010000001.1"/>
</dbReference>
<dbReference type="EMBL" id="JACHJW010000001">
    <property type="protein sequence ID" value="MBB4958049.1"/>
    <property type="molecule type" value="Genomic_DNA"/>
</dbReference>
<accession>A0A7W7SNI1</accession>
<evidence type="ECO:0000256" key="2">
    <source>
        <dbReference type="SAM" id="Phobius"/>
    </source>
</evidence>
<name>A0A7W7SNI1_9ACTN</name>
<keyword evidence="2" id="KW-0472">Membrane</keyword>
<comment type="caution">
    <text evidence="3">The sequence shown here is derived from an EMBL/GenBank/DDBJ whole genome shotgun (WGS) entry which is preliminary data.</text>
</comment>
<feature type="transmembrane region" description="Helical" evidence="2">
    <location>
        <begin position="132"/>
        <end position="152"/>
    </location>
</feature>
<dbReference type="PANTHER" id="PTHR41282:SF1">
    <property type="entry name" value="CONSERVED TRANSMEMBRANE PROTEIN-RELATED"/>
    <property type="match status" value="1"/>
</dbReference>
<proteinExistence type="predicted"/>
<keyword evidence="2" id="KW-0812">Transmembrane</keyword>
<dbReference type="AlphaFoldDB" id="A0A7W7SNI1"/>
<keyword evidence="4" id="KW-1185">Reference proteome</keyword>
<feature type="compositionally biased region" description="Low complexity" evidence="1">
    <location>
        <begin position="26"/>
        <end position="48"/>
    </location>
</feature>
<feature type="transmembrane region" description="Helical" evidence="2">
    <location>
        <begin position="192"/>
        <end position="213"/>
    </location>
</feature>
<feature type="transmembrane region" description="Helical" evidence="2">
    <location>
        <begin position="260"/>
        <end position="277"/>
    </location>
</feature>
<keyword evidence="2" id="KW-1133">Transmembrane helix</keyword>
<dbReference type="PANTHER" id="PTHR41282">
    <property type="entry name" value="CONSERVED TRANSMEMBRANE PROTEIN-RELATED"/>
    <property type="match status" value="1"/>
</dbReference>
<dbReference type="Proteomes" id="UP000578819">
    <property type="component" value="Unassembled WGS sequence"/>
</dbReference>